<comment type="subcellular location">
    <subcellularLocation>
        <location evidence="1">Nucleus</location>
    </subcellularLocation>
</comment>
<feature type="compositionally biased region" description="Polar residues" evidence="4">
    <location>
        <begin position="127"/>
        <end position="144"/>
    </location>
</feature>
<dbReference type="GO" id="GO:0005634">
    <property type="term" value="C:nucleus"/>
    <property type="evidence" value="ECO:0007669"/>
    <property type="project" value="UniProtKB-SubCell"/>
</dbReference>
<dbReference type="EMBL" id="CP090167">
    <property type="protein sequence ID" value="UJO18218.1"/>
    <property type="molecule type" value="Genomic_DNA"/>
</dbReference>
<reference evidence="6" key="1">
    <citation type="submission" date="2021-12" db="EMBL/GenBank/DDBJ databases">
        <authorList>
            <person name="Zaccaron A."/>
            <person name="Stergiopoulos I."/>
        </authorList>
    </citation>
    <scope>NUCLEOTIDE SEQUENCE</scope>
    <source>
        <strain evidence="6">Race5_Kim</strain>
    </source>
</reference>
<dbReference type="KEGG" id="ffu:CLAFUR5_06545"/>
<protein>
    <recommendedName>
        <fullName evidence="5">INO80 complex subunit F domain-containing protein</fullName>
    </recommendedName>
</protein>
<feature type="compositionally biased region" description="Polar residues" evidence="4">
    <location>
        <begin position="75"/>
        <end position="87"/>
    </location>
</feature>
<accession>A0A9Q8LK68</accession>
<keyword evidence="2" id="KW-0539">Nucleus</keyword>
<evidence type="ECO:0000256" key="2">
    <source>
        <dbReference type="ARBA" id="ARBA00023242"/>
    </source>
</evidence>
<dbReference type="OMA" id="CIQLKRR"/>
<feature type="coiled-coil region" evidence="3">
    <location>
        <begin position="25"/>
        <end position="52"/>
    </location>
</feature>
<reference evidence="6" key="2">
    <citation type="journal article" date="2022" name="Microb. Genom.">
        <title>A chromosome-scale genome assembly of the tomato pathogen Cladosporium fulvum reveals a compartmentalized genome architecture and the presence of a dispensable chromosome.</title>
        <authorList>
            <person name="Zaccaron A.Z."/>
            <person name="Chen L.H."/>
            <person name="Samaras A."/>
            <person name="Stergiopoulos I."/>
        </authorList>
    </citation>
    <scope>NUCLEOTIDE SEQUENCE</scope>
    <source>
        <strain evidence="6">Race5_Kim</strain>
    </source>
</reference>
<evidence type="ECO:0000256" key="4">
    <source>
        <dbReference type="SAM" id="MobiDB-lite"/>
    </source>
</evidence>
<dbReference type="InterPro" id="IPR056513">
    <property type="entry name" value="INO80F"/>
</dbReference>
<evidence type="ECO:0000259" key="5">
    <source>
        <dbReference type="Pfam" id="PF24245"/>
    </source>
</evidence>
<feature type="region of interest" description="Disordered" evidence="4">
    <location>
        <begin position="167"/>
        <end position="220"/>
    </location>
</feature>
<keyword evidence="7" id="KW-1185">Reference proteome</keyword>
<dbReference type="OrthoDB" id="10070927at2759"/>
<dbReference type="Proteomes" id="UP000756132">
    <property type="component" value="Chromosome 5"/>
</dbReference>
<gene>
    <name evidence="6" type="ORF">CLAFUR5_06545</name>
</gene>
<sequence length="220" mass="23768">MAAAEERASQTPLAPSVEKAYYRKCIQLKRRVNEVEAANDEAKLKRIRLDRAIMKMRLERAFLLDELRKRMDVNIDQSEGSGDETMNTPPPDRPHRDKRRRPQSIQPTPGMAHGHPPVNTFHASEYTPQAQRSASNSNAGNTIQMVPGPEGVMVPVHTLQHESGYYDRPAGPSAAAMSHGSPYGPPPTGLPSSANGHENGNGEVKGEGSGGGGGFAAIDN</sequence>
<feature type="region of interest" description="Disordered" evidence="4">
    <location>
        <begin position="74"/>
        <end position="122"/>
    </location>
</feature>
<feature type="domain" description="INO80 complex subunit F" evidence="5">
    <location>
        <begin position="21"/>
        <end position="67"/>
    </location>
</feature>
<feature type="region of interest" description="Disordered" evidence="4">
    <location>
        <begin position="127"/>
        <end position="146"/>
    </location>
</feature>
<keyword evidence="3" id="KW-0175">Coiled coil</keyword>
<dbReference type="GeneID" id="71986423"/>
<name>A0A9Q8LK68_PASFU</name>
<dbReference type="RefSeq" id="XP_047762584.1">
    <property type="nucleotide sequence ID" value="XM_047905693.1"/>
</dbReference>
<evidence type="ECO:0000313" key="7">
    <source>
        <dbReference type="Proteomes" id="UP000756132"/>
    </source>
</evidence>
<evidence type="ECO:0000256" key="1">
    <source>
        <dbReference type="ARBA" id="ARBA00004123"/>
    </source>
</evidence>
<evidence type="ECO:0000313" key="6">
    <source>
        <dbReference type="EMBL" id="UJO18218.1"/>
    </source>
</evidence>
<dbReference type="AlphaFoldDB" id="A0A9Q8LK68"/>
<dbReference type="Pfam" id="PF24245">
    <property type="entry name" value="INO80F"/>
    <property type="match status" value="1"/>
</dbReference>
<organism evidence="6 7">
    <name type="scientific">Passalora fulva</name>
    <name type="common">Tomato leaf mold</name>
    <name type="synonym">Cladosporium fulvum</name>
    <dbReference type="NCBI Taxonomy" id="5499"/>
    <lineage>
        <taxon>Eukaryota</taxon>
        <taxon>Fungi</taxon>
        <taxon>Dikarya</taxon>
        <taxon>Ascomycota</taxon>
        <taxon>Pezizomycotina</taxon>
        <taxon>Dothideomycetes</taxon>
        <taxon>Dothideomycetidae</taxon>
        <taxon>Mycosphaerellales</taxon>
        <taxon>Mycosphaerellaceae</taxon>
        <taxon>Fulvia</taxon>
    </lineage>
</organism>
<feature type="compositionally biased region" description="Gly residues" evidence="4">
    <location>
        <begin position="207"/>
        <end position="220"/>
    </location>
</feature>
<proteinExistence type="predicted"/>
<evidence type="ECO:0000256" key="3">
    <source>
        <dbReference type="SAM" id="Coils"/>
    </source>
</evidence>